<dbReference type="InterPro" id="IPR015943">
    <property type="entry name" value="WD40/YVTN_repeat-like_dom_sf"/>
</dbReference>
<sequence length="369" mass="38895">MALIVAGVVVLALLGGGTYAGVRFAMAGNEPEAAPQRTVAPGQTEAQPGGEASVPATDPAGTEVAAPPSLAKPVVVDRIGLGQEPEGVTVSPDNRTIYVADQNSKDVHVVDVASKQVSVVKVPNTPRFLALSADGSRLYVTLFENNFTGNGLAVIDTAKRSLVKTIRTGPRPFEPAVAPDGRVWVPIHNGARVEIYDPQSLTEAARISVPPNPHWIVFTPDGRTAFTANHESSQISVVNVADGLVRKNFKVGRSPHALAVTPDGTRLVATNYDLDTVEVYDTGDQRLIHKINVGKEPQAVMISADGRHAYVVNEGSDNLSVIALGDGKVVSTVAVGDSPRVNAISPDGRRLYVTDGRGKTVTVLRTTEE</sequence>
<keyword evidence="5" id="KW-1185">Reference proteome</keyword>
<dbReference type="AlphaFoldDB" id="A0A316F5A4"/>
<proteinExistence type="predicted"/>
<reference evidence="4 5" key="1">
    <citation type="submission" date="2018-05" db="EMBL/GenBank/DDBJ databases">
        <title>Genomic Encyclopedia of Archaeal and Bacterial Type Strains, Phase II (KMG-II): from individual species to whole genera.</title>
        <authorList>
            <person name="Goeker M."/>
        </authorList>
    </citation>
    <scope>NUCLEOTIDE SEQUENCE [LARGE SCALE GENOMIC DNA]</scope>
    <source>
        <strain evidence="4 5">DSM 45184</strain>
    </source>
</reference>
<evidence type="ECO:0000313" key="5">
    <source>
        <dbReference type="Proteomes" id="UP000245697"/>
    </source>
</evidence>
<accession>A0A316F5A4</accession>
<feature type="domain" description="YNCE-like beta-propeller" evidence="3">
    <location>
        <begin position="192"/>
        <end position="322"/>
    </location>
</feature>
<organism evidence="4 5">
    <name type="scientific">Actinoplanes xinjiangensis</name>
    <dbReference type="NCBI Taxonomy" id="512350"/>
    <lineage>
        <taxon>Bacteria</taxon>
        <taxon>Bacillati</taxon>
        <taxon>Actinomycetota</taxon>
        <taxon>Actinomycetes</taxon>
        <taxon>Micromonosporales</taxon>
        <taxon>Micromonosporaceae</taxon>
        <taxon>Actinoplanes</taxon>
    </lineage>
</organism>
<dbReference type="InterPro" id="IPR011045">
    <property type="entry name" value="N2O_reductase_N"/>
</dbReference>
<evidence type="ECO:0000259" key="3">
    <source>
        <dbReference type="Pfam" id="PF21783"/>
    </source>
</evidence>
<dbReference type="Gene3D" id="2.130.10.10">
    <property type="entry name" value="YVTN repeat-like/Quinoprotein amine dehydrogenase"/>
    <property type="match status" value="2"/>
</dbReference>
<dbReference type="InterPro" id="IPR051200">
    <property type="entry name" value="Host-pathogen_enzymatic-act"/>
</dbReference>
<dbReference type="InterPro" id="IPR011048">
    <property type="entry name" value="Haem_d1_sf"/>
</dbReference>
<comment type="caution">
    <text evidence="4">The sequence shown here is derived from an EMBL/GenBank/DDBJ whole genome shotgun (WGS) entry which is preliminary data.</text>
</comment>
<dbReference type="InterPro" id="IPR048433">
    <property type="entry name" value="YNCE-like_beta-prop"/>
</dbReference>
<dbReference type="PANTHER" id="PTHR47197:SF3">
    <property type="entry name" value="DIHYDRO-HEME D1 DEHYDROGENASE"/>
    <property type="match status" value="1"/>
</dbReference>
<name>A0A316F5A4_9ACTN</name>
<dbReference type="OrthoDB" id="9766019at2"/>
<dbReference type="RefSeq" id="WP_109599272.1">
    <property type="nucleotide sequence ID" value="NZ_BONA01000070.1"/>
</dbReference>
<dbReference type="SUPFAM" id="SSF51004">
    <property type="entry name" value="C-terminal (heme d1) domain of cytochrome cd1-nitrite reductase"/>
    <property type="match status" value="1"/>
</dbReference>
<evidence type="ECO:0000256" key="2">
    <source>
        <dbReference type="SAM" id="MobiDB-lite"/>
    </source>
</evidence>
<dbReference type="Pfam" id="PF21783">
    <property type="entry name" value="YNCE"/>
    <property type="match status" value="1"/>
</dbReference>
<keyword evidence="1" id="KW-0732">Signal</keyword>
<dbReference type="PANTHER" id="PTHR47197">
    <property type="entry name" value="PROTEIN NIRF"/>
    <property type="match status" value="1"/>
</dbReference>
<protein>
    <submittedName>
        <fullName evidence="4">YVTN family beta-propeller protein</fullName>
    </submittedName>
</protein>
<gene>
    <name evidence="4" type="ORF">BC793_11789</name>
</gene>
<dbReference type="Proteomes" id="UP000245697">
    <property type="component" value="Unassembled WGS sequence"/>
</dbReference>
<dbReference type="EMBL" id="QGGR01000017">
    <property type="protein sequence ID" value="PWK41222.1"/>
    <property type="molecule type" value="Genomic_DNA"/>
</dbReference>
<evidence type="ECO:0000313" key="4">
    <source>
        <dbReference type="EMBL" id="PWK41222.1"/>
    </source>
</evidence>
<feature type="region of interest" description="Disordered" evidence="2">
    <location>
        <begin position="33"/>
        <end position="67"/>
    </location>
</feature>
<evidence type="ECO:0000256" key="1">
    <source>
        <dbReference type="ARBA" id="ARBA00022729"/>
    </source>
</evidence>
<dbReference type="SUPFAM" id="SSF50974">
    <property type="entry name" value="Nitrous oxide reductase, N-terminal domain"/>
    <property type="match status" value="1"/>
</dbReference>